<sequence>EIVEALVDGLGVSRMEKNFRKFEALWALTHDDYESVNYLSEFRRLSHNNKEEIGTAEERGKGQDNGIFFDDTLEENEKENKELEAELGKGNQEEGIDGRTEIDYVKVEQGSGILAYLARTFDQITRGSRKENSDKLNKDMPDRRILDIKTYPVGTKLKLIVEDNDDQDVYAEDADVAAGTMTKAQRQQRYEEQVPVAVYADNQKIGYLHETEWINDSNISGDVDQDKQRSRNIRKAVVAKGKAGHTTQITSRSNGYLFKTQDGAKRTLNDAMPDDKLPIVIGSKGELKSDRNTLFTDMLLNKSAPREGVAHVVVPVGDKHIALPLDNKKFGAESGAVKAMMTAVEI</sequence>
<comment type="caution">
    <text evidence="1">The sequence shown here is derived from an EMBL/GenBank/DDBJ whole genome shotgun (WGS) entry which is preliminary data.</text>
</comment>
<protein>
    <submittedName>
        <fullName evidence="1">Uncharacterized protein</fullName>
    </submittedName>
</protein>
<dbReference type="AlphaFoldDB" id="A0A0F8YZS8"/>
<organism evidence="1">
    <name type="scientific">marine sediment metagenome</name>
    <dbReference type="NCBI Taxonomy" id="412755"/>
    <lineage>
        <taxon>unclassified sequences</taxon>
        <taxon>metagenomes</taxon>
        <taxon>ecological metagenomes</taxon>
    </lineage>
</organism>
<accession>A0A0F8YZS8</accession>
<name>A0A0F8YZS8_9ZZZZ</name>
<evidence type="ECO:0000313" key="1">
    <source>
        <dbReference type="EMBL" id="KKK53436.1"/>
    </source>
</evidence>
<proteinExistence type="predicted"/>
<feature type="non-terminal residue" evidence="1">
    <location>
        <position position="346"/>
    </location>
</feature>
<feature type="non-terminal residue" evidence="1">
    <location>
        <position position="1"/>
    </location>
</feature>
<gene>
    <name evidence="1" type="ORF">LCGC14_3094810</name>
</gene>
<dbReference type="EMBL" id="LAZR01066507">
    <property type="protein sequence ID" value="KKK53436.1"/>
    <property type="molecule type" value="Genomic_DNA"/>
</dbReference>
<reference evidence="1" key="1">
    <citation type="journal article" date="2015" name="Nature">
        <title>Complex archaea that bridge the gap between prokaryotes and eukaryotes.</title>
        <authorList>
            <person name="Spang A."/>
            <person name="Saw J.H."/>
            <person name="Jorgensen S.L."/>
            <person name="Zaremba-Niedzwiedzka K."/>
            <person name="Martijn J."/>
            <person name="Lind A.E."/>
            <person name="van Eijk R."/>
            <person name="Schleper C."/>
            <person name="Guy L."/>
            <person name="Ettema T.J."/>
        </authorList>
    </citation>
    <scope>NUCLEOTIDE SEQUENCE</scope>
</reference>